<dbReference type="RefSeq" id="WP_114660973.1">
    <property type="nucleotide sequence ID" value="NZ_CP031194.1"/>
</dbReference>
<evidence type="ECO:0000259" key="1">
    <source>
        <dbReference type="Pfam" id="PF04149"/>
    </source>
</evidence>
<dbReference type="OrthoDB" id="4315616at2"/>
<gene>
    <name evidence="2" type="ORF">DVK44_20570</name>
</gene>
<evidence type="ECO:0000313" key="3">
    <source>
        <dbReference type="Proteomes" id="UP000253868"/>
    </source>
</evidence>
<feature type="domain" description="DUF397" evidence="1">
    <location>
        <begin position="6"/>
        <end position="55"/>
    </location>
</feature>
<dbReference type="Proteomes" id="UP000253868">
    <property type="component" value="Chromosome"/>
</dbReference>
<dbReference type="EMBL" id="CP031194">
    <property type="protein sequence ID" value="AXG79644.1"/>
    <property type="molecule type" value="Genomic_DNA"/>
</dbReference>
<proteinExistence type="predicted"/>
<dbReference type="AlphaFoldDB" id="A0A345HSH0"/>
<evidence type="ECO:0000313" key="2">
    <source>
        <dbReference type="EMBL" id="AXG79644.1"/>
    </source>
</evidence>
<organism evidence="2 3">
    <name type="scientific">Streptomyces paludis</name>
    <dbReference type="NCBI Taxonomy" id="2282738"/>
    <lineage>
        <taxon>Bacteria</taxon>
        <taxon>Bacillati</taxon>
        <taxon>Actinomycetota</taxon>
        <taxon>Actinomycetes</taxon>
        <taxon>Kitasatosporales</taxon>
        <taxon>Streptomycetaceae</taxon>
        <taxon>Streptomyces</taxon>
    </lineage>
</organism>
<accession>A0A345HSH0</accession>
<name>A0A345HSH0_9ACTN</name>
<dbReference type="Pfam" id="PF04149">
    <property type="entry name" value="DUF397"/>
    <property type="match status" value="1"/>
</dbReference>
<dbReference type="InterPro" id="IPR007278">
    <property type="entry name" value="DUF397"/>
</dbReference>
<sequence>MAAYKFIKSSYSGANNTQECVEVARNVPTTVAIRDSKHPTGPVLHVAPAAWQTFASCGPWGVRVSTKR</sequence>
<dbReference type="KEGG" id="spad:DVK44_20570"/>
<protein>
    <submittedName>
        <fullName evidence="2">DUF397 domain-containing protein</fullName>
    </submittedName>
</protein>
<reference evidence="3" key="1">
    <citation type="submission" date="2018-07" db="EMBL/GenBank/DDBJ databases">
        <authorList>
            <person name="Zhao J."/>
        </authorList>
    </citation>
    <scope>NUCLEOTIDE SEQUENCE [LARGE SCALE GENOMIC DNA]</scope>
    <source>
        <strain evidence="3">GSSD-12</strain>
    </source>
</reference>
<keyword evidence="3" id="KW-1185">Reference proteome</keyword>